<dbReference type="eggNOG" id="COG3681">
    <property type="taxonomic scope" value="Bacteria"/>
</dbReference>
<dbReference type="GO" id="GO:0019450">
    <property type="term" value="P:L-cysteine catabolic process to pyruvate"/>
    <property type="evidence" value="ECO:0007669"/>
    <property type="project" value="TreeGrafter"/>
</dbReference>
<dbReference type="PANTHER" id="PTHR30501">
    <property type="entry name" value="UPF0597 PROTEIN YHAM"/>
    <property type="match status" value="1"/>
</dbReference>
<keyword evidence="3" id="KW-1185">Reference proteome</keyword>
<dbReference type="STRING" id="857293.CAAU_0058"/>
<proteinExistence type="predicted"/>
<name>G0V3L8_9CLOT</name>
<protein>
    <recommendedName>
        <fullName evidence="1">Serine dehydratase-like alpha subunit domain-containing protein</fullName>
    </recommendedName>
</protein>
<dbReference type="PANTHER" id="PTHR30501:SF2">
    <property type="entry name" value="UPF0597 PROTEIN YHAM"/>
    <property type="match status" value="1"/>
</dbReference>
<sequence length="345" mass="37234">MDTHCLTILKSEVKPALGCTEPVAVALCCGRAKDELNDIPDKVEVFVSKNVLKNGMGVYVPNTDMVGLDIAAAVGSLIGNSHKGLNILEDVDDKLLLEAKNFLKNDKIKIFLKETKDKLYIESILYKGDSYVKVIIKDKHDRIIYVERNGNVIVKDEIEEIAVSSKSHRLSIKEIYEFATSVNFEEIAFLLEGVEMNKKIAQEGLDKNYGLNVGKNIIQNIKKGILSDDIHNFAMALTAAGADARMSGATLPVMSSAGSGNQGLTAILPVVAVSEKLNCSKEKLARAIAIRHLITYHIKTHLGRLSPVCGCGVAAGIGASCAITYLLGGAYDNITKAIKNMVAGC</sequence>
<feature type="domain" description="Serine dehydratase-like alpha subunit" evidence="1">
    <location>
        <begin position="151"/>
        <end position="343"/>
    </location>
</feature>
<organism evidence="2 3">
    <name type="scientific">Caloramator australicus RC3</name>
    <dbReference type="NCBI Taxonomy" id="857293"/>
    <lineage>
        <taxon>Bacteria</taxon>
        <taxon>Bacillati</taxon>
        <taxon>Bacillota</taxon>
        <taxon>Clostridia</taxon>
        <taxon>Eubacteriales</taxon>
        <taxon>Clostridiaceae</taxon>
        <taxon>Caloramator</taxon>
    </lineage>
</organism>
<evidence type="ECO:0000313" key="2">
    <source>
        <dbReference type="EMBL" id="CCC57708.1"/>
    </source>
</evidence>
<dbReference type="Pfam" id="PF03313">
    <property type="entry name" value="SDH_alpha"/>
    <property type="match status" value="1"/>
</dbReference>
<gene>
    <name evidence="2" type="ORF">CAAU_0058</name>
</gene>
<dbReference type="InterPro" id="IPR005130">
    <property type="entry name" value="Ser_deHydtase-like_asu"/>
</dbReference>
<accession>G0V3L8</accession>
<reference evidence="2 3" key="1">
    <citation type="journal article" date="2011" name="J. Bacteriol.">
        <title>Draft genome sequence of Caloramator australicus strain RC3T, a thermoanaerobe from the Great Artesian Basin of Australia.</title>
        <authorList>
            <person name="Ogg C.D."/>
            <person name="Patel B.K.C."/>
        </authorList>
    </citation>
    <scope>NUCLEOTIDE SEQUENCE [LARGE SCALE GENOMIC DNA]</scope>
    <source>
        <strain evidence="2 3">RC3</strain>
    </source>
</reference>
<comment type="caution">
    <text evidence="2">The sequence shown here is derived from an EMBL/GenBank/DDBJ whole genome shotgun (WGS) entry which is preliminary data.</text>
</comment>
<dbReference type="InterPro" id="IPR021144">
    <property type="entry name" value="UPF0597"/>
</dbReference>
<dbReference type="EMBL" id="CAKP01000001">
    <property type="protein sequence ID" value="CCC57708.1"/>
    <property type="molecule type" value="Genomic_DNA"/>
</dbReference>
<dbReference type="GO" id="GO:0080146">
    <property type="term" value="F:L-cysteine desulfhydrase activity"/>
    <property type="evidence" value="ECO:0007669"/>
    <property type="project" value="TreeGrafter"/>
</dbReference>
<evidence type="ECO:0000259" key="1">
    <source>
        <dbReference type="Pfam" id="PF03313"/>
    </source>
</evidence>
<dbReference type="RefSeq" id="WP_008907431.1">
    <property type="nucleotide sequence ID" value="NZ_CAKP01000001.1"/>
</dbReference>
<dbReference type="Proteomes" id="UP000007652">
    <property type="component" value="Unassembled WGS sequence"/>
</dbReference>
<evidence type="ECO:0000313" key="3">
    <source>
        <dbReference type="Proteomes" id="UP000007652"/>
    </source>
</evidence>
<dbReference type="AlphaFoldDB" id="G0V3L8"/>